<keyword evidence="5" id="KW-0808">Transferase</keyword>
<dbReference type="Gene3D" id="3.90.1150.10">
    <property type="entry name" value="Aspartate Aminotransferase, domain 1"/>
    <property type="match status" value="1"/>
</dbReference>
<comment type="cofactor">
    <cofactor evidence="1">
        <name>pyridoxal 5'-phosphate</name>
        <dbReference type="ChEBI" id="CHEBI:597326"/>
    </cofactor>
</comment>
<reference evidence="9" key="1">
    <citation type="submission" date="2021-08" db="EMBL/GenBank/DDBJ databases">
        <authorList>
            <person name="Papudeshi B."/>
            <person name="Bashey-Visser F."/>
        </authorList>
    </citation>
    <scope>NUCLEOTIDE SEQUENCE</scope>
    <source>
        <strain evidence="9">MC_266_E_2016</strain>
    </source>
</reference>
<evidence type="ECO:0000256" key="7">
    <source>
        <dbReference type="ARBA" id="ARBA00047481"/>
    </source>
</evidence>
<keyword evidence="6" id="KW-0663">Pyridoxal phosphate</keyword>
<comment type="caution">
    <text evidence="9">The sequence shown here is derived from an EMBL/GenBank/DDBJ whole genome shotgun (WGS) entry which is preliminary data.</text>
</comment>
<dbReference type="InterPro" id="IPR015422">
    <property type="entry name" value="PyrdxlP-dep_Trfase_small"/>
</dbReference>
<dbReference type="GO" id="GO:0030170">
    <property type="term" value="F:pyridoxal phosphate binding"/>
    <property type="evidence" value="ECO:0007669"/>
    <property type="project" value="InterPro"/>
</dbReference>
<sequence>MKHAFDINRTYLPEWIRLDQSENPYGFSFNRYPSKDNEQKLYEAYIQYINRDLNLNSHLSADNLLFTRGAADAIDLILRTFARGADEKIVVSDPTFFPIKHWAKIYNIPLVAEKLTGDTLNNINVDNVISSKATICFLIHPNNPTSTCLDSTCLRNIIDNFNGLVVVDEAYIDFCHDRSIVELVHQKSNLIVLRSMSKAWGCAGLRAGFIIANDKLITSLQFIQPPFMCDSFTCDHLSFLLKERYTEFCNYRELIITSRDDFLCTFNGLDGFETLPSDTNFILIRCAKIPSLEKVLMSHNIVTKSLKISEVEYVRIGVGNQLEMKVLKQILIDEANCDSKY</sequence>
<keyword evidence="4 9" id="KW-0032">Aminotransferase</keyword>
<evidence type="ECO:0000256" key="1">
    <source>
        <dbReference type="ARBA" id="ARBA00001933"/>
    </source>
</evidence>
<dbReference type="RefSeq" id="WP_274712049.1">
    <property type="nucleotide sequence ID" value="NZ_JAILSO010000015.1"/>
</dbReference>
<evidence type="ECO:0000256" key="6">
    <source>
        <dbReference type="ARBA" id="ARBA00022898"/>
    </source>
</evidence>
<dbReference type="SUPFAM" id="SSF53383">
    <property type="entry name" value="PLP-dependent transferases"/>
    <property type="match status" value="1"/>
</dbReference>
<feature type="domain" description="Aminotransferase class I/classII large" evidence="8">
    <location>
        <begin position="28"/>
        <end position="321"/>
    </location>
</feature>
<evidence type="ECO:0000256" key="3">
    <source>
        <dbReference type="ARBA" id="ARBA00012748"/>
    </source>
</evidence>
<evidence type="ECO:0000259" key="8">
    <source>
        <dbReference type="Pfam" id="PF00155"/>
    </source>
</evidence>
<dbReference type="InterPro" id="IPR004839">
    <property type="entry name" value="Aminotransferase_I/II_large"/>
</dbReference>
<evidence type="ECO:0000313" key="10">
    <source>
        <dbReference type="Proteomes" id="UP001222434"/>
    </source>
</evidence>
<proteinExistence type="predicted"/>
<dbReference type="EMBL" id="JAILSO010000015">
    <property type="protein sequence ID" value="MDE1477879.1"/>
    <property type="molecule type" value="Genomic_DNA"/>
</dbReference>
<comment type="pathway">
    <text evidence="2">Amino-acid biosynthesis; L-histidine biosynthesis; L-histidine from 5-phospho-alpha-D-ribose 1-diphosphate: step 7/9.</text>
</comment>
<evidence type="ECO:0000256" key="4">
    <source>
        <dbReference type="ARBA" id="ARBA00022576"/>
    </source>
</evidence>
<accession>A0AAJ1MY86</accession>
<dbReference type="Pfam" id="PF00155">
    <property type="entry name" value="Aminotran_1_2"/>
    <property type="match status" value="1"/>
</dbReference>
<evidence type="ECO:0000256" key="2">
    <source>
        <dbReference type="ARBA" id="ARBA00005011"/>
    </source>
</evidence>
<protein>
    <recommendedName>
        <fullName evidence="3">histidinol-phosphate transaminase</fullName>
        <ecNumber evidence="3">2.6.1.9</ecNumber>
    </recommendedName>
</protein>
<reference evidence="9" key="2">
    <citation type="journal article" date="2022" name="J. Evol. Biol.">
        <title>Pre- and post-association barriers to host switching in sympatric mutualists.</title>
        <authorList>
            <person name="Dinges Z.M."/>
            <person name="Phillips R.K."/>
            <person name="Lively C.M."/>
            <person name="Bashey F."/>
        </authorList>
    </citation>
    <scope>NUCLEOTIDE SEQUENCE</scope>
    <source>
        <strain evidence="9">MC_266_E_2016</strain>
    </source>
</reference>
<dbReference type="Gene3D" id="3.40.640.10">
    <property type="entry name" value="Type I PLP-dependent aspartate aminotransferase-like (Major domain)"/>
    <property type="match status" value="1"/>
</dbReference>
<dbReference type="AlphaFoldDB" id="A0AAJ1MY86"/>
<dbReference type="InterPro" id="IPR015424">
    <property type="entry name" value="PyrdxlP-dep_Trfase"/>
</dbReference>
<dbReference type="EC" id="2.6.1.9" evidence="3"/>
<name>A0AAJ1MY86_XENBV</name>
<dbReference type="CDD" id="cd00609">
    <property type="entry name" value="AAT_like"/>
    <property type="match status" value="1"/>
</dbReference>
<dbReference type="GO" id="GO:0004400">
    <property type="term" value="F:histidinol-phosphate transaminase activity"/>
    <property type="evidence" value="ECO:0007669"/>
    <property type="project" value="UniProtKB-EC"/>
</dbReference>
<organism evidence="9 10">
    <name type="scientific">Xenorhabdus bovienii</name>
    <name type="common">Xenorhabdus nematophila subsp. bovienii</name>
    <dbReference type="NCBI Taxonomy" id="40576"/>
    <lineage>
        <taxon>Bacteria</taxon>
        <taxon>Pseudomonadati</taxon>
        <taxon>Pseudomonadota</taxon>
        <taxon>Gammaproteobacteria</taxon>
        <taxon>Enterobacterales</taxon>
        <taxon>Morganellaceae</taxon>
        <taxon>Xenorhabdus</taxon>
    </lineage>
</organism>
<evidence type="ECO:0000256" key="5">
    <source>
        <dbReference type="ARBA" id="ARBA00022679"/>
    </source>
</evidence>
<dbReference type="Proteomes" id="UP001222434">
    <property type="component" value="Unassembled WGS sequence"/>
</dbReference>
<dbReference type="PANTHER" id="PTHR42885:SF2">
    <property type="entry name" value="HISTIDINOL-PHOSPHATE AMINOTRANSFERASE"/>
    <property type="match status" value="1"/>
</dbReference>
<gene>
    <name evidence="9" type="ORF">KKJ01_06390</name>
</gene>
<evidence type="ECO:0000313" key="9">
    <source>
        <dbReference type="EMBL" id="MDE1477879.1"/>
    </source>
</evidence>
<comment type="catalytic activity">
    <reaction evidence="7">
        <text>L-histidinol phosphate + 2-oxoglutarate = 3-(imidazol-4-yl)-2-oxopropyl phosphate + L-glutamate</text>
        <dbReference type="Rhea" id="RHEA:23744"/>
        <dbReference type="ChEBI" id="CHEBI:16810"/>
        <dbReference type="ChEBI" id="CHEBI:29985"/>
        <dbReference type="ChEBI" id="CHEBI:57766"/>
        <dbReference type="ChEBI" id="CHEBI:57980"/>
        <dbReference type="EC" id="2.6.1.9"/>
    </reaction>
</comment>
<dbReference type="PANTHER" id="PTHR42885">
    <property type="entry name" value="HISTIDINOL-PHOSPHATE AMINOTRANSFERASE-RELATED"/>
    <property type="match status" value="1"/>
</dbReference>
<dbReference type="InterPro" id="IPR015421">
    <property type="entry name" value="PyrdxlP-dep_Trfase_major"/>
</dbReference>